<evidence type="ECO:0000313" key="1">
    <source>
        <dbReference type="EMBL" id="BDQ62178.1"/>
    </source>
</evidence>
<proteinExistence type="predicted"/>
<name>A0AC59HR73_ENTFL</name>
<dbReference type="EMBL" id="AP026729">
    <property type="protein sequence ID" value="BDQ62178.1"/>
    <property type="molecule type" value="Genomic_DNA"/>
</dbReference>
<sequence>MNRNFEVELTTLCMIRNQKNEILVQERQKKDWPGWTFPGGHVEKNEGMETAMVRELLEETGLVLKPQLVGVAEWLNDCSGARELATLFIAETADELDELPEETEQPLFWVTEKELREGPLAGSLAELFPVFFGEKQFYFKNNTA</sequence>
<dbReference type="Proteomes" id="UP001317613">
    <property type="component" value="Chromosome"/>
</dbReference>
<evidence type="ECO:0000313" key="2">
    <source>
        <dbReference type="Proteomes" id="UP001317613"/>
    </source>
</evidence>
<accession>A0AC59HR73</accession>
<organism evidence="1 2">
    <name type="scientific">Enterococcus faecalis</name>
    <name type="common">Streptococcus faecalis</name>
    <dbReference type="NCBI Taxonomy" id="1351"/>
    <lineage>
        <taxon>Bacteria</taxon>
        <taxon>Bacillati</taxon>
        <taxon>Bacillota</taxon>
        <taxon>Bacilli</taxon>
        <taxon>Lactobacillales</taxon>
        <taxon>Enterococcaceae</taxon>
        <taxon>Enterococcus</taxon>
    </lineage>
</organism>
<protein>
    <submittedName>
        <fullName evidence="1">DNA mismatch repair protein MutT</fullName>
    </submittedName>
</protein>
<gene>
    <name evidence="1" type="ORF">EfsSVR2332_22560</name>
</gene>
<reference evidence="1" key="1">
    <citation type="submission" date="2022-08" db="EMBL/GenBank/DDBJ databases">
        <title>Molecular epidemiological analysis of five strains of VanD-type vancomycin-resistant Enterococcus faecalis.</title>
        <authorList>
            <person name="Mimura K."/>
            <person name="Hashimoto Y."/>
            <person name="Tomita H."/>
        </authorList>
    </citation>
    <scope>NUCLEOTIDE SEQUENCE</scope>
    <source>
        <strain evidence="1">SVR2332</strain>
    </source>
</reference>